<keyword evidence="2 5" id="KW-0479">Metal-binding</keyword>
<name>Q2NCJ3_ERYLH</name>
<dbReference type="GO" id="GO:0016121">
    <property type="term" value="P:carotene catabolic process"/>
    <property type="evidence" value="ECO:0007669"/>
    <property type="project" value="TreeGrafter"/>
</dbReference>
<comment type="similarity">
    <text evidence="1 6">Belongs to the carotenoid oxygenase family.</text>
</comment>
<evidence type="ECO:0000313" key="9">
    <source>
        <dbReference type="Proteomes" id="UP000008808"/>
    </source>
</evidence>
<evidence type="ECO:0000313" key="8">
    <source>
        <dbReference type="EMBL" id="ABC62598.1"/>
    </source>
</evidence>
<keyword evidence="9" id="KW-1185">Reference proteome</keyword>
<dbReference type="KEGG" id="eli:ELI_02530"/>
<dbReference type="RefSeq" id="WP_011413474.1">
    <property type="nucleotide sequence ID" value="NC_007722.1"/>
</dbReference>
<evidence type="ECO:0000256" key="2">
    <source>
        <dbReference type="ARBA" id="ARBA00022723"/>
    </source>
</evidence>
<dbReference type="PANTHER" id="PTHR10543">
    <property type="entry name" value="BETA-CAROTENE DIOXYGENASE"/>
    <property type="match status" value="1"/>
</dbReference>
<dbReference type="EMBL" id="CP000157">
    <property type="protein sequence ID" value="ABC62598.1"/>
    <property type="molecule type" value="Genomic_DNA"/>
</dbReference>
<dbReference type="InterPro" id="IPR004294">
    <property type="entry name" value="Carotenoid_Oase"/>
</dbReference>
<reference evidence="9" key="1">
    <citation type="journal article" date="2009" name="J. Bacteriol.">
        <title>Complete genome sequence of Erythrobacter litoralis HTCC2594.</title>
        <authorList>
            <person name="Oh H.M."/>
            <person name="Giovannoni S.J."/>
            <person name="Ferriera S."/>
            <person name="Johnson J."/>
            <person name="Cho J.C."/>
        </authorList>
    </citation>
    <scope>NUCLEOTIDE SEQUENCE [LARGE SCALE GENOMIC DNA]</scope>
    <source>
        <strain evidence="9">HTCC2594</strain>
    </source>
</reference>
<sequence>MPSSPTITRQPPVRTTLEPSNHPYLSGAWTPLHEEVDVDALDVIEGEIPADIDGIYLRNTENQVHQPLGRHHPFDGDAMIHQVGISGGMASYRNRFVRTQCFEAEQVAGRSLWGGLMDPAGTSERPGFGAHGGLKDTGSTDIIVHAGVAYATLYQCGEAWMLDPETLENLGKAPWGPLDGISAHPKVDEATGELMFFNYSKHAPYMHYGVVDRAGRLAHYVPVPLPGPRLPHDMAITKNWSILNDMPLFWDEDLLQRDIHAARLHEGLPTRFALIPRHGGPEDIRWFEAEPTFVLHWTNAWEETAEDGSVEVVLEGYHQSNPMPQPLEEFGQYAHMMAYVDEHSFECRLHRWRFNLATGETREERLNERIVEFGTINPRFAMRPSRYVWSTTTKPGWFLFNGYVRHDTQTGEEQVYELPEGVYASESPMVPRQGGTDEDDGYLVTLLIDENSGSSECAILDASDITKGPICRLALPHKICSGTHSTWVERSQLEADRAFHRARFAA</sequence>
<feature type="binding site" evidence="5">
    <location>
        <position position="296"/>
    </location>
    <ligand>
        <name>Fe cation</name>
        <dbReference type="ChEBI" id="CHEBI:24875"/>
        <note>catalytic</note>
    </ligand>
</feature>
<gene>
    <name evidence="8" type="ordered locus">ELI_02530</name>
</gene>
<feature type="binding site" evidence="5">
    <location>
        <position position="184"/>
    </location>
    <ligand>
        <name>Fe cation</name>
        <dbReference type="ChEBI" id="CHEBI:24875"/>
        <note>catalytic</note>
    </ligand>
</feature>
<dbReference type="eggNOG" id="COG3670">
    <property type="taxonomic scope" value="Bacteria"/>
</dbReference>
<dbReference type="PANTHER" id="PTHR10543:SF89">
    <property type="entry name" value="CAROTENOID 9,10(9',10')-CLEAVAGE DIOXYGENASE 1"/>
    <property type="match status" value="1"/>
</dbReference>
<evidence type="ECO:0000256" key="6">
    <source>
        <dbReference type="RuleBase" id="RU364048"/>
    </source>
</evidence>
<dbReference type="OrthoDB" id="6636843at2"/>
<dbReference type="EC" id="1.13.11.-" evidence="6"/>
<accession>Q2NCJ3</accession>
<feature type="binding site" evidence="5">
    <location>
        <position position="232"/>
    </location>
    <ligand>
        <name>Fe cation</name>
        <dbReference type="ChEBI" id="CHEBI:24875"/>
        <note>catalytic</note>
    </ligand>
</feature>
<evidence type="ECO:0000256" key="1">
    <source>
        <dbReference type="ARBA" id="ARBA00006787"/>
    </source>
</evidence>
<proteinExistence type="inferred from homology"/>
<organism evidence="8 9">
    <name type="scientific">Erythrobacter litoralis (strain HTCC2594)</name>
    <dbReference type="NCBI Taxonomy" id="314225"/>
    <lineage>
        <taxon>Bacteria</taxon>
        <taxon>Pseudomonadati</taxon>
        <taxon>Pseudomonadota</taxon>
        <taxon>Alphaproteobacteria</taxon>
        <taxon>Sphingomonadales</taxon>
        <taxon>Erythrobacteraceae</taxon>
        <taxon>Erythrobacter/Porphyrobacter group</taxon>
        <taxon>Erythrobacter</taxon>
    </lineage>
</organism>
<dbReference type="HOGENOM" id="CLU_016472_0_2_5"/>
<feature type="binding site" evidence="5">
    <location>
        <position position="484"/>
    </location>
    <ligand>
        <name>Fe cation</name>
        <dbReference type="ChEBI" id="CHEBI:24875"/>
        <note>catalytic</note>
    </ligand>
</feature>
<comment type="cofactor">
    <cofactor evidence="5 6">
        <name>Fe(2+)</name>
        <dbReference type="ChEBI" id="CHEBI:29033"/>
    </cofactor>
    <text evidence="5 6">Binds 1 Fe(2+) ion per subunit.</text>
</comment>
<keyword evidence="4 5" id="KW-0408">Iron</keyword>
<dbReference type="AlphaFoldDB" id="Q2NCJ3"/>
<protein>
    <recommendedName>
        <fullName evidence="6">Dioxygenase</fullName>
        <ecNumber evidence="6">1.13.11.-</ecNumber>
    </recommendedName>
</protein>
<evidence type="ECO:0000256" key="5">
    <source>
        <dbReference type="PIRSR" id="PIRSR604294-1"/>
    </source>
</evidence>
<evidence type="ECO:0000256" key="4">
    <source>
        <dbReference type="ARBA" id="ARBA00023004"/>
    </source>
</evidence>
<evidence type="ECO:0000256" key="3">
    <source>
        <dbReference type="ARBA" id="ARBA00023002"/>
    </source>
</evidence>
<dbReference type="Pfam" id="PF03055">
    <property type="entry name" value="RPE65"/>
    <property type="match status" value="1"/>
</dbReference>
<keyword evidence="6" id="KW-0223">Dioxygenase</keyword>
<feature type="region of interest" description="Disordered" evidence="7">
    <location>
        <begin position="1"/>
        <end position="22"/>
    </location>
</feature>
<dbReference type="STRING" id="314225.ELI_02530"/>
<dbReference type="GO" id="GO:0046872">
    <property type="term" value="F:metal ion binding"/>
    <property type="evidence" value="ECO:0007669"/>
    <property type="project" value="UniProtKB-KW"/>
</dbReference>
<keyword evidence="3 6" id="KW-0560">Oxidoreductase</keyword>
<dbReference type="GO" id="GO:0010436">
    <property type="term" value="F:carotenoid dioxygenase activity"/>
    <property type="evidence" value="ECO:0007669"/>
    <property type="project" value="TreeGrafter"/>
</dbReference>
<dbReference type="Proteomes" id="UP000008808">
    <property type="component" value="Chromosome"/>
</dbReference>
<evidence type="ECO:0000256" key="7">
    <source>
        <dbReference type="SAM" id="MobiDB-lite"/>
    </source>
</evidence>